<feature type="compositionally biased region" description="Polar residues" evidence="2">
    <location>
        <begin position="705"/>
        <end position="722"/>
    </location>
</feature>
<keyword evidence="4" id="KW-1185">Reference proteome</keyword>
<dbReference type="AlphaFoldDB" id="A0A3N4IES6"/>
<dbReference type="EMBL" id="ML119661">
    <property type="protein sequence ID" value="RPA84096.1"/>
    <property type="molecule type" value="Genomic_DNA"/>
</dbReference>
<keyword evidence="1" id="KW-0175">Coiled coil</keyword>
<accession>A0A3N4IES6</accession>
<feature type="compositionally biased region" description="Polar residues" evidence="2">
    <location>
        <begin position="548"/>
        <end position="569"/>
    </location>
</feature>
<feature type="region of interest" description="Disordered" evidence="2">
    <location>
        <begin position="734"/>
        <end position="761"/>
    </location>
</feature>
<name>A0A3N4IES6_ASCIM</name>
<feature type="compositionally biased region" description="Polar residues" evidence="2">
    <location>
        <begin position="582"/>
        <end position="594"/>
    </location>
</feature>
<sequence>MGRASFTAKLTNPPKTTNRPPPPAQPKSNIVASPSLQYTQIPHSFIPLFQENASGTSSQQTAPFQTTSAFTATTNKPNSKDETSHKATESALKETIPSHSLGLNNPPPAASTTATLLPGSLESDQQASVPKERHEASRELLQRHLQTILPGLAPEEVFLSASTAAIVGYRWMCSGGYRLPTREYYRYERKCTGNKTLSAFTDDEHGELAEALRDGRLRAVLVDVTDDREENKLDIVKDGQTKEFDTMDWENWTSADDEEGHDSSSERALHTSVPTVGNASGGPGDSSFGFYPDNPSAALLQKAKPPVNPRAALSRELLRQHVEKVLPGIATENIALGNSTLALGYRWCSSGYQLPERKDKAGRKSFCQLTIEEHESLADAEKNGLLWAELVKEEASTDRATLQVIDDTVIEDKTARNGNQHLESEIERHIIHENSPLEFVQMHPENRSANAFGNFLEVGRDKAAALRYPTPPQTNTPTFTTPPRDFYPVSMDPTASEVAPVLTPIFKGAENGIATKRRRESFQNPSSSVTGNTGYNLVESKSLHQQSLSKETLRFESSNSQESNDTTVESYCGPEEQDKDQSPLSQRILNSSFASKDARGKSRYEKQHLASVGIKELLLSRIKRDVPTLEHLSVDGVALTSSATYKSGYRWIFSEGYPEFPRNQLGNTISFLKLTTEDQAELREAVRRGHLTAEPVEVKARRRSNTVTKASQAPNSINTGSYLTDATPNLVTSAHPLTPSQLKATPSFATSQTETTSASAHSTPASIKYELVTLKRANETKAILHQQLLKDIPDIVVDPKNISLCGNFTKGRFRFEWEFDGYIPPIHNYFNAPENRRKAISMFTADEHMELATAVREGKIKAVRHVPEETPKKRQRKVKVKEEPMSEAEMPMPVMSMGLEFALAEKEARIHELNEELRLARLEIEYGQQRERVLLGLLSQGSHPAAGVGAYGQGENGRGENVEEAQAYFRHMWGGDR</sequence>
<gene>
    <name evidence="3" type="ORF">BJ508DRAFT_341118</name>
</gene>
<feature type="compositionally biased region" description="Low complexity" evidence="2">
    <location>
        <begin position="747"/>
        <end position="761"/>
    </location>
</feature>
<feature type="compositionally biased region" description="Basic and acidic residues" evidence="2">
    <location>
        <begin position="78"/>
        <end position="92"/>
    </location>
</feature>
<feature type="region of interest" description="Disordered" evidence="2">
    <location>
        <begin position="71"/>
        <end position="115"/>
    </location>
</feature>
<feature type="coiled-coil region" evidence="1">
    <location>
        <begin position="896"/>
        <end position="923"/>
    </location>
</feature>
<evidence type="ECO:0000313" key="3">
    <source>
        <dbReference type="EMBL" id="RPA84096.1"/>
    </source>
</evidence>
<feature type="region of interest" description="Disordered" evidence="2">
    <location>
        <begin position="548"/>
        <end position="600"/>
    </location>
</feature>
<evidence type="ECO:0000313" key="4">
    <source>
        <dbReference type="Proteomes" id="UP000275078"/>
    </source>
</evidence>
<reference evidence="3 4" key="1">
    <citation type="journal article" date="2018" name="Nat. Ecol. Evol.">
        <title>Pezizomycetes genomes reveal the molecular basis of ectomycorrhizal truffle lifestyle.</title>
        <authorList>
            <person name="Murat C."/>
            <person name="Payen T."/>
            <person name="Noel B."/>
            <person name="Kuo A."/>
            <person name="Morin E."/>
            <person name="Chen J."/>
            <person name="Kohler A."/>
            <person name="Krizsan K."/>
            <person name="Balestrini R."/>
            <person name="Da Silva C."/>
            <person name="Montanini B."/>
            <person name="Hainaut M."/>
            <person name="Levati E."/>
            <person name="Barry K.W."/>
            <person name="Belfiori B."/>
            <person name="Cichocki N."/>
            <person name="Clum A."/>
            <person name="Dockter R.B."/>
            <person name="Fauchery L."/>
            <person name="Guy J."/>
            <person name="Iotti M."/>
            <person name="Le Tacon F."/>
            <person name="Lindquist E.A."/>
            <person name="Lipzen A."/>
            <person name="Malagnac F."/>
            <person name="Mello A."/>
            <person name="Molinier V."/>
            <person name="Miyauchi S."/>
            <person name="Poulain J."/>
            <person name="Riccioni C."/>
            <person name="Rubini A."/>
            <person name="Sitrit Y."/>
            <person name="Splivallo R."/>
            <person name="Traeger S."/>
            <person name="Wang M."/>
            <person name="Zifcakova L."/>
            <person name="Wipf D."/>
            <person name="Zambonelli A."/>
            <person name="Paolocci F."/>
            <person name="Nowrousian M."/>
            <person name="Ottonello S."/>
            <person name="Baldrian P."/>
            <person name="Spatafora J.W."/>
            <person name="Henrissat B."/>
            <person name="Nagy L.G."/>
            <person name="Aury J.M."/>
            <person name="Wincker P."/>
            <person name="Grigoriev I.V."/>
            <person name="Bonfante P."/>
            <person name="Martin F.M."/>
        </authorList>
    </citation>
    <scope>NUCLEOTIDE SEQUENCE [LARGE SCALE GENOMIC DNA]</scope>
    <source>
        <strain evidence="3 4">RN42</strain>
    </source>
</reference>
<feature type="region of interest" description="Disordered" evidence="2">
    <location>
        <begin position="253"/>
        <end position="293"/>
    </location>
</feature>
<proteinExistence type="predicted"/>
<organism evidence="3 4">
    <name type="scientific">Ascobolus immersus RN42</name>
    <dbReference type="NCBI Taxonomy" id="1160509"/>
    <lineage>
        <taxon>Eukaryota</taxon>
        <taxon>Fungi</taxon>
        <taxon>Dikarya</taxon>
        <taxon>Ascomycota</taxon>
        <taxon>Pezizomycotina</taxon>
        <taxon>Pezizomycetes</taxon>
        <taxon>Pezizales</taxon>
        <taxon>Ascobolaceae</taxon>
        <taxon>Ascobolus</taxon>
    </lineage>
</organism>
<feature type="region of interest" description="Disordered" evidence="2">
    <location>
        <begin position="700"/>
        <end position="722"/>
    </location>
</feature>
<evidence type="ECO:0000256" key="2">
    <source>
        <dbReference type="SAM" id="MobiDB-lite"/>
    </source>
</evidence>
<protein>
    <submittedName>
        <fullName evidence="3">Uncharacterized protein</fullName>
    </submittedName>
</protein>
<feature type="compositionally biased region" description="Low complexity" evidence="2">
    <location>
        <begin position="9"/>
        <end position="18"/>
    </location>
</feature>
<evidence type="ECO:0000256" key="1">
    <source>
        <dbReference type="SAM" id="Coils"/>
    </source>
</evidence>
<feature type="region of interest" description="Disordered" evidence="2">
    <location>
        <begin position="1"/>
        <end position="36"/>
    </location>
</feature>
<dbReference type="Proteomes" id="UP000275078">
    <property type="component" value="Unassembled WGS sequence"/>
</dbReference>